<evidence type="ECO:0000259" key="2">
    <source>
        <dbReference type="Pfam" id="PF14472"/>
    </source>
</evidence>
<feature type="domain" description="DUF4429" evidence="2">
    <location>
        <begin position="150"/>
        <end position="230"/>
    </location>
</feature>
<accession>A0A372GC59</accession>
<organism evidence="3 4">
    <name type="scientific">Actinomadura spongiicola</name>
    <dbReference type="NCBI Taxonomy" id="2303421"/>
    <lineage>
        <taxon>Bacteria</taxon>
        <taxon>Bacillati</taxon>
        <taxon>Actinomycetota</taxon>
        <taxon>Actinomycetes</taxon>
        <taxon>Streptosporangiales</taxon>
        <taxon>Thermomonosporaceae</taxon>
        <taxon>Actinomadura</taxon>
    </lineage>
</organism>
<dbReference type="OrthoDB" id="5996503at2"/>
<dbReference type="InterPro" id="IPR018649">
    <property type="entry name" value="SHOCT"/>
</dbReference>
<evidence type="ECO:0000313" key="4">
    <source>
        <dbReference type="Proteomes" id="UP000262882"/>
    </source>
</evidence>
<dbReference type="EMBL" id="QVNQ01000008">
    <property type="protein sequence ID" value="RFS82732.1"/>
    <property type="molecule type" value="Genomic_DNA"/>
</dbReference>
<dbReference type="InterPro" id="IPR027860">
    <property type="entry name" value="DUF4429"/>
</dbReference>
<sequence length="309" mass="34469">MKKEAKFRRVRFGWDGQSVSLDYSTDIYEKLFPTYAHIARGIRSLHIPVTALADVKVEPPLGRLDGYITLVPRQGASALHTAVSSHLLPAIDPLGFNFSSKQKRLTKRYVEELRRAIQSHGLADTPAKDFLIHYPERVTQCVGRDGSMHLDGDTVTISWAAFADHSKRSQGPHWRIPISALESVNWQPGRNTAGGYGFVQLRLSGAPPQLEVHPAEDVNAILLESEESHANGVLIATTLLQRMQRTDTCPAPSILEVWTQLYSSGSKRPAPQEGNDPVKRLHRLGELRDAGLLTEDEFQAMKKEILDRL</sequence>
<protein>
    <submittedName>
        <fullName evidence="3">DUF4429 domain-containing protein</fullName>
    </submittedName>
</protein>
<dbReference type="Pfam" id="PF14472">
    <property type="entry name" value="DUF4429"/>
    <property type="match status" value="2"/>
</dbReference>
<feature type="domain" description="SHOCT" evidence="1">
    <location>
        <begin position="280"/>
        <end position="306"/>
    </location>
</feature>
<evidence type="ECO:0000313" key="3">
    <source>
        <dbReference type="EMBL" id="RFS82732.1"/>
    </source>
</evidence>
<reference evidence="3 4" key="1">
    <citation type="submission" date="2018-08" db="EMBL/GenBank/DDBJ databases">
        <title>Actinomadura spongicola sp. nov., isolated from marine sponge Leucetta chagosensis.</title>
        <authorList>
            <person name="Li L."/>
            <person name="Lin H.W."/>
        </authorList>
    </citation>
    <scope>NUCLEOTIDE SEQUENCE [LARGE SCALE GENOMIC DNA]</scope>
    <source>
        <strain evidence="3 4">LHW52907</strain>
    </source>
</reference>
<evidence type="ECO:0000259" key="1">
    <source>
        <dbReference type="Pfam" id="PF09851"/>
    </source>
</evidence>
<dbReference type="AlphaFoldDB" id="A0A372GC59"/>
<dbReference type="Proteomes" id="UP000262882">
    <property type="component" value="Unassembled WGS sequence"/>
</dbReference>
<dbReference type="Pfam" id="PF09851">
    <property type="entry name" value="SHOCT"/>
    <property type="match status" value="1"/>
</dbReference>
<gene>
    <name evidence="3" type="ORF">D0T12_25165</name>
</gene>
<feature type="domain" description="DUF4429" evidence="2">
    <location>
        <begin position="15"/>
        <end position="113"/>
    </location>
</feature>
<comment type="caution">
    <text evidence="3">The sequence shown here is derived from an EMBL/GenBank/DDBJ whole genome shotgun (WGS) entry which is preliminary data.</text>
</comment>
<name>A0A372GC59_9ACTN</name>
<proteinExistence type="predicted"/>
<dbReference type="RefSeq" id="WP_117402165.1">
    <property type="nucleotide sequence ID" value="NZ_QVNQ01000008.1"/>
</dbReference>
<keyword evidence="4" id="KW-1185">Reference proteome</keyword>